<feature type="compositionally biased region" description="Polar residues" evidence="1">
    <location>
        <begin position="20"/>
        <end position="29"/>
    </location>
</feature>
<evidence type="ECO:0000313" key="2">
    <source>
        <dbReference type="EMBL" id="SVC93623.1"/>
    </source>
</evidence>
<dbReference type="Pfam" id="PF11175">
    <property type="entry name" value="DUF2961"/>
    <property type="match status" value="1"/>
</dbReference>
<name>A0A382R7A9_9ZZZZ</name>
<accession>A0A382R7A9</accession>
<feature type="region of interest" description="Disordered" evidence="1">
    <location>
        <begin position="20"/>
        <end position="44"/>
    </location>
</feature>
<dbReference type="InterPro" id="IPR021345">
    <property type="entry name" value="DUF2961"/>
</dbReference>
<dbReference type="Gene3D" id="2.60.120.1390">
    <property type="match status" value="1"/>
</dbReference>
<gene>
    <name evidence="2" type="ORF">METZ01_LOCUS346477</name>
</gene>
<dbReference type="EMBL" id="UINC01119647">
    <property type="protein sequence ID" value="SVC93623.1"/>
    <property type="molecule type" value="Genomic_DNA"/>
</dbReference>
<protein>
    <recommendedName>
        <fullName evidence="3">DUF2961 domain-containing protein</fullName>
    </recommendedName>
</protein>
<proteinExistence type="predicted"/>
<sequence length="257" mass="28700">MAGFNGLGLHLGNISRLSNARTRSVSPENFTGEKGKGGMAIQGTGQDCARDLGQGWKISPSIPIEPGETRQLANIDGSGAIQQIWMTPTGHWRFSILRVYWDDSELPSIECPVGDFFACGWNKYAQVSSLPVCVNPGSAFNCYWEMPFRKKCRITMTNIGSETMKLYYQINYTLTDVLDDVAYFHAQFRRTNPLPYKDVYTIVDGVEGWGQYVGTYMAWGVNNTGWWGEGEVKFYMDGDTEFPTICGTGPEDYFCGS</sequence>
<dbReference type="AlphaFoldDB" id="A0A382R7A9"/>
<evidence type="ECO:0000256" key="1">
    <source>
        <dbReference type="SAM" id="MobiDB-lite"/>
    </source>
</evidence>
<organism evidence="2">
    <name type="scientific">marine metagenome</name>
    <dbReference type="NCBI Taxonomy" id="408172"/>
    <lineage>
        <taxon>unclassified sequences</taxon>
        <taxon>metagenomes</taxon>
        <taxon>ecological metagenomes</taxon>
    </lineage>
</organism>
<evidence type="ECO:0008006" key="3">
    <source>
        <dbReference type="Google" id="ProtNLM"/>
    </source>
</evidence>
<reference evidence="2" key="1">
    <citation type="submission" date="2018-05" db="EMBL/GenBank/DDBJ databases">
        <authorList>
            <person name="Lanie J.A."/>
            <person name="Ng W.-L."/>
            <person name="Kazmierczak K.M."/>
            <person name="Andrzejewski T.M."/>
            <person name="Davidsen T.M."/>
            <person name="Wayne K.J."/>
            <person name="Tettelin H."/>
            <person name="Glass J.I."/>
            <person name="Rusch D."/>
            <person name="Podicherti R."/>
            <person name="Tsui H.-C.T."/>
            <person name="Winkler M.E."/>
        </authorList>
    </citation>
    <scope>NUCLEOTIDE SEQUENCE</scope>
</reference>
<feature type="non-terminal residue" evidence="2">
    <location>
        <position position="257"/>
    </location>
</feature>